<dbReference type="InterPro" id="IPR036396">
    <property type="entry name" value="Cyt_P450_sf"/>
</dbReference>
<dbReference type="KEGG" id="aqu:109592105"/>
<dbReference type="EnsemblMetazoa" id="XM_020007655.1">
    <property type="protein sequence ID" value="XP_019863214.1"/>
    <property type="gene ID" value="LOC109592105"/>
</dbReference>
<evidence type="ECO:0000313" key="6">
    <source>
        <dbReference type="EnsemblMetazoa" id="XP_019863214.1"/>
    </source>
</evidence>
<proteinExistence type="inferred from homology"/>
<dbReference type="GeneID" id="109592105"/>
<evidence type="ECO:0000256" key="2">
    <source>
        <dbReference type="ARBA" id="ARBA00022617"/>
    </source>
</evidence>
<evidence type="ECO:0000256" key="5">
    <source>
        <dbReference type="ARBA" id="ARBA00023004"/>
    </source>
</evidence>
<sequence>MTEIRKKANINSVMLYMNKTDWKRTRAIVTPAFSTKKLKMISPLIERSCDTLVEIFSDISRKNNGAELWRIFGQFSMEVILAT</sequence>
<evidence type="ECO:0000256" key="4">
    <source>
        <dbReference type="ARBA" id="ARBA00023002"/>
    </source>
</evidence>
<dbReference type="PANTHER" id="PTHR24302">
    <property type="entry name" value="CYTOCHROME P450 FAMILY 3"/>
    <property type="match status" value="1"/>
</dbReference>
<keyword evidence="3" id="KW-0479">Metal-binding</keyword>
<dbReference type="RefSeq" id="XP_019863214.1">
    <property type="nucleotide sequence ID" value="XM_020007655.1"/>
</dbReference>
<dbReference type="InterPro" id="IPR050705">
    <property type="entry name" value="Cytochrome_P450_3A"/>
</dbReference>
<dbReference type="GO" id="GO:0008395">
    <property type="term" value="F:steroid hydroxylase activity"/>
    <property type="evidence" value="ECO:0007669"/>
    <property type="project" value="TreeGrafter"/>
</dbReference>
<dbReference type="GO" id="GO:0020037">
    <property type="term" value="F:heme binding"/>
    <property type="evidence" value="ECO:0007669"/>
    <property type="project" value="InterPro"/>
</dbReference>
<dbReference type="InterPro" id="IPR001128">
    <property type="entry name" value="Cyt_P450"/>
</dbReference>
<organism evidence="6 7">
    <name type="scientific">Amphimedon queenslandica</name>
    <name type="common">Sponge</name>
    <dbReference type="NCBI Taxonomy" id="400682"/>
    <lineage>
        <taxon>Eukaryota</taxon>
        <taxon>Metazoa</taxon>
        <taxon>Porifera</taxon>
        <taxon>Demospongiae</taxon>
        <taxon>Heteroscleromorpha</taxon>
        <taxon>Haplosclerida</taxon>
        <taxon>Niphatidae</taxon>
        <taxon>Amphimedon</taxon>
    </lineage>
</organism>
<protein>
    <submittedName>
        <fullName evidence="6">Uncharacterized protein</fullName>
    </submittedName>
</protein>
<keyword evidence="4" id="KW-0560">Oxidoreductase</keyword>
<keyword evidence="7" id="KW-1185">Reference proteome</keyword>
<dbReference type="AlphaFoldDB" id="A0AAN0K1I8"/>
<dbReference type="SUPFAM" id="SSF48264">
    <property type="entry name" value="Cytochrome P450"/>
    <property type="match status" value="1"/>
</dbReference>
<keyword evidence="5" id="KW-0408">Iron</keyword>
<evidence type="ECO:0000313" key="7">
    <source>
        <dbReference type="Proteomes" id="UP000007879"/>
    </source>
</evidence>
<dbReference type="Gene3D" id="1.10.630.10">
    <property type="entry name" value="Cytochrome P450"/>
    <property type="match status" value="1"/>
</dbReference>
<dbReference type="Pfam" id="PF00067">
    <property type="entry name" value="p450"/>
    <property type="match status" value="1"/>
</dbReference>
<comment type="similarity">
    <text evidence="1">Belongs to the cytochrome P450 family.</text>
</comment>
<reference evidence="7" key="1">
    <citation type="journal article" date="2010" name="Nature">
        <title>The Amphimedon queenslandica genome and the evolution of animal complexity.</title>
        <authorList>
            <person name="Srivastava M."/>
            <person name="Simakov O."/>
            <person name="Chapman J."/>
            <person name="Fahey B."/>
            <person name="Gauthier M.E."/>
            <person name="Mitros T."/>
            <person name="Richards G.S."/>
            <person name="Conaco C."/>
            <person name="Dacre M."/>
            <person name="Hellsten U."/>
            <person name="Larroux C."/>
            <person name="Putnam N.H."/>
            <person name="Stanke M."/>
            <person name="Adamska M."/>
            <person name="Darling A."/>
            <person name="Degnan S.M."/>
            <person name="Oakley T.H."/>
            <person name="Plachetzki D.C."/>
            <person name="Zhai Y."/>
            <person name="Adamski M."/>
            <person name="Calcino A."/>
            <person name="Cummins S.F."/>
            <person name="Goodstein D.M."/>
            <person name="Harris C."/>
            <person name="Jackson D.J."/>
            <person name="Leys S.P."/>
            <person name="Shu S."/>
            <person name="Woodcroft B.J."/>
            <person name="Vervoort M."/>
            <person name="Kosik K.S."/>
            <person name="Manning G."/>
            <person name="Degnan B.M."/>
            <person name="Rokhsar D.S."/>
        </authorList>
    </citation>
    <scope>NUCLEOTIDE SEQUENCE [LARGE SCALE GENOMIC DNA]</scope>
</reference>
<dbReference type="PANTHER" id="PTHR24302:SF15">
    <property type="entry name" value="FATTY-ACID PEROXYGENASE"/>
    <property type="match status" value="1"/>
</dbReference>
<dbReference type="GO" id="GO:0016705">
    <property type="term" value="F:oxidoreductase activity, acting on paired donors, with incorporation or reduction of molecular oxygen"/>
    <property type="evidence" value="ECO:0007669"/>
    <property type="project" value="InterPro"/>
</dbReference>
<accession>A0AAN0K1I8</accession>
<dbReference type="Proteomes" id="UP000007879">
    <property type="component" value="Unassembled WGS sequence"/>
</dbReference>
<evidence type="ECO:0000256" key="3">
    <source>
        <dbReference type="ARBA" id="ARBA00022723"/>
    </source>
</evidence>
<name>A0AAN0K1I8_AMPQE</name>
<keyword evidence="2" id="KW-0349">Heme</keyword>
<reference evidence="6" key="2">
    <citation type="submission" date="2024-06" db="UniProtKB">
        <authorList>
            <consortium name="EnsemblMetazoa"/>
        </authorList>
    </citation>
    <scope>IDENTIFICATION</scope>
</reference>
<dbReference type="GO" id="GO:0005506">
    <property type="term" value="F:iron ion binding"/>
    <property type="evidence" value="ECO:0007669"/>
    <property type="project" value="InterPro"/>
</dbReference>
<evidence type="ECO:0000256" key="1">
    <source>
        <dbReference type="ARBA" id="ARBA00010617"/>
    </source>
</evidence>